<reference evidence="1 2" key="2">
    <citation type="journal article" date="2019" name="G3 (Bethesda)">
        <title>Hybrid Assembly of the Genome of the Entomopathogenic Nematode Steinernema carpocapsae Identifies the X-Chromosome.</title>
        <authorList>
            <person name="Serra L."/>
            <person name="Macchietto M."/>
            <person name="Macias-Munoz A."/>
            <person name="McGill C.J."/>
            <person name="Rodriguez I.M."/>
            <person name="Rodriguez B."/>
            <person name="Murad R."/>
            <person name="Mortazavi A."/>
        </authorList>
    </citation>
    <scope>NUCLEOTIDE SEQUENCE [LARGE SCALE GENOMIC DNA]</scope>
    <source>
        <strain evidence="1 2">ALL</strain>
    </source>
</reference>
<organism evidence="1 2">
    <name type="scientific">Steinernema carpocapsae</name>
    <name type="common">Entomopathogenic nematode</name>
    <dbReference type="NCBI Taxonomy" id="34508"/>
    <lineage>
        <taxon>Eukaryota</taxon>
        <taxon>Metazoa</taxon>
        <taxon>Ecdysozoa</taxon>
        <taxon>Nematoda</taxon>
        <taxon>Chromadorea</taxon>
        <taxon>Rhabditida</taxon>
        <taxon>Tylenchina</taxon>
        <taxon>Panagrolaimomorpha</taxon>
        <taxon>Strongyloidoidea</taxon>
        <taxon>Steinernematidae</taxon>
        <taxon>Steinernema</taxon>
    </lineage>
</organism>
<sequence>MQDLLLGRRIKPLPEPLPLFRNRALRPRGLPLQMDRPFKGGQLLCLSFQIQENLDSPPTQGLDLAATRLAVHHSSHPRHPDGHQRNPDLHNPDARMGIFLFLCSTSLFLLDSNGVQENRKRVLPKIGTSPPF</sequence>
<reference evidence="1 2" key="1">
    <citation type="journal article" date="2015" name="Genome Biol.">
        <title>Comparative genomics of Steinernema reveals deeply conserved gene regulatory networks.</title>
        <authorList>
            <person name="Dillman A.R."/>
            <person name="Macchietto M."/>
            <person name="Porter C.F."/>
            <person name="Rogers A."/>
            <person name="Williams B."/>
            <person name="Antoshechkin I."/>
            <person name="Lee M.M."/>
            <person name="Goodwin Z."/>
            <person name="Lu X."/>
            <person name="Lewis E.E."/>
            <person name="Goodrich-Blair H."/>
            <person name="Stock S.P."/>
            <person name="Adams B.J."/>
            <person name="Sternberg P.W."/>
            <person name="Mortazavi A."/>
        </authorList>
    </citation>
    <scope>NUCLEOTIDE SEQUENCE [LARGE SCALE GENOMIC DNA]</scope>
    <source>
        <strain evidence="1 2">ALL</strain>
    </source>
</reference>
<dbReference type="AlphaFoldDB" id="A0A4U5MD87"/>
<dbReference type="EMBL" id="AZBU02000008">
    <property type="protein sequence ID" value="TKR67100.1"/>
    <property type="molecule type" value="Genomic_DNA"/>
</dbReference>
<keyword evidence="2" id="KW-1185">Reference proteome</keyword>
<name>A0A4U5MD87_STECR</name>
<evidence type="ECO:0000313" key="2">
    <source>
        <dbReference type="Proteomes" id="UP000298663"/>
    </source>
</evidence>
<proteinExistence type="predicted"/>
<gene>
    <name evidence="1" type="ORF">L596_023303</name>
</gene>
<comment type="caution">
    <text evidence="1">The sequence shown here is derived from an EMBL/GenBank/DDBJ whole genome shotgun (WGS) entry which is preliminary data.</text>
</comment>
<protein>
    <submittedName>
        <fullName evidence="1">Uncharacterized protein</fullName>
    </submittedName>
</protein>
<dbReference type="Proteomes" id="UP000298663">
    <property type="component" value="Unassembled WGS sequence"/>
</dbReference>
<accession>A0A4U5MD87</accession>
<evidence type="ECO:0000313" key="1">
    <source>
        <dbReference type="EMBL" id="TKR67100.1"/>
    </source>
</evidence>